<dbReference type="EMBL" id="SSOD01000002">
    <property type="protein sequence ID" value="THF64315.1"/>
    <property type="molecule type" value="Genomic_DNA"/>
</dbReference>
<evidence type="ECO:0000313" key="1">
    <source>
        <dbReference type="EMBL" id="THF64315.1"/>
    </source>
</evidence>
<protein>
    <recommendedName>
        <fullName evidence="3">Phage protein</fullName>
    </recommendedName>
</protein>
<keyword evidence="2" id="KW-1185">Reference proteome</keyword>
<comment type="caution">
    <text evidence="1">The sequence shown here is derived from an EMBL/GenBank/DDBJ whole genome shotgun (WGS) entry which is preliminary data.</text>
</comment>
<sequence length="211" mass="22576">MASEIDIANLALGHLGDDATVSSLYPPEGSAQAEHCARFYPVARDTLLSMHPWHFAAKRAQLAAFAGDWGAWAYAYAAPADCVTVLAVLPQDAADDIDTQDYLREVGPNGAGVILTQQPAAVLRYRARVTDTTKFSPLFVDALAWLLASYLAGPIIKGDAGMKMSQQCYGVALQVLARATAEDANQQKVTLPHTPGWVAARGHIEPGSWGR</sequence>
<accession>A0A4S4B0C8</accession>
<name>A0A4S4B0C8_9RHOO</name>
<reference evidence="1 2" key="1">
    <citation type="submission" date="2019-04" db="EMBL/GenBank/DDBJ databases">
        <title>Azoarcus rhizosphaerae sp. nov. isolated from rhizosphere of Ficus religiosa.</title>
        <authorList>
            <person name="Lin S.-Y."/>
            <person name="Hameed A."/>
            <person name="Hsu Y.-H."/>
            <person name="Young C.-C."/>
        </authorList>
    </citation>
    <scope>NUCLEOTIDE SEQUENCE [LARGE SCALE GENOMIC DNA]</scope>
    <source>
        <strain evidence="1 2">CC-YHH848</strain>
    </source>
</reference>
<proteinExistence type="predicted"/>
<dbReference type="RefSeq" id="WP_136383504.1">
    <property type="nucleotide sequence ID" value="NZ_SSOD01000002.1"/>
</dbReference>
<organism evidence="1 2">
    <name type="scientific">Pseudothauera rhizosphaerae</name>
    <dbReference type="NCBI Taxonomy" id="2565932"/>
    <lineage>
        <taxon>Bacteria</taxon>
        <taxon>Pseudomonadati</taxon>
        <taxon>Pseudomonadota</taxon>
        <taxon>Betaproteobacteria</taxon>
        <taxon>Rhodocyclales</taxon>
        <taxon>Zoogloeaceae</taxon>
        <taxon>Pseudothauera</taxon>
    </lineage>
</organism>
<dbReference type="AlphaFoldDB" id="A0A4S4B0C8"/>
<dbReference type="OrthoDB" id="7278537at2"/>
<dbReference type="Proteomes" id="UP000307956">
    <property type="component" value="Unassembled WGS sequence"/>
</dbReference>
<evidence type="ECO:0008006" key="3">
    <source>
        <dbReference type="Google" id="ProtNLM"/>
    </source>
</evidence>
<gene>
    <name evidence="1" type="ORF">E6O51_03115</name>
</gene>
<evidence type="ECO:0000313" key="2">
    <source>
        <dbReference type="Proteomes" id="UP000307956"/>
    </source>
</evidence>